<dbReference type="AlphaFoldDB" id="A0A0C3PNN0"/>
<evidence type="ECO:0000313" key="2">
    <source>
        <dbReference type="Proteomes" id="UP000053257"/>
    </source>
</evidence>
<protein>
    <submittedName>
        <fullName evidence="1">Uncharacterized protein</fullName>
    </submittedName>
</protein>
<dbReference type="EMBL" id="KN840480">
    <property type="protein sequence ID" value="KIP08438.1"/>
    <property type="molecule type" value="Genomic_DNA"/>
</dbReference>
<dbReference type="OrthoDB" id="3145912at2759"/>
<accession>A0A0C3PNN0</accession>
<proteinExistence type="predicted"/>
<dbReference type="HOGENOM" id="CLU_1772552_0_0_1"/>
<dbReference type="Proteomes" id="UP000053257">
    <property type="component" value="Unassembled WGS sequence"/>
</dbReference>
<sequence length="147" mass="15745">MDAPSIFARLPDELVYQVLEHAAQDTPTALALTRVASWVRPLVEPILYHTVVLASARSVHSFLDALSRKPASFGARNVRHLGIFAPGPVDAIDRVLGACRGVDSLACGFSLPSYKAAHGCATVQALAHPREQHLLALACRDGWDAAL</sequence>
<reference evidence="1 2" key="1">
    <citation type="journal article" date="2014" name="PLoS Genet.">
        <title>Analysis of the Phlebiopsis gigantea genome, transcriptome and secretome provides insight into its pioneer colonization strategies of wood.</title>
        <authorList>
            <person name="Hori C."/>
            <person name="Ishida T."/>
            <person name="Igarashi K."/>
            <person name="Samejima M."/>
            <person name="Suzuki H."/>
            <person name="Master E."/>
            <person name="Ferreira P."/>
            <person name="Ruiz-Duenas F.J."/>
            <person name="Held B."/>
            <person name="Canessa P."/>
            <person name="Larrondo L.F."/>
            <person name="Schmoll M."/>
            <person name="Druzhinina I.S."/>
            <person name="Kubicek C.P."/>
            <person name="Gaskell J.A."/>
            <person name="Kersten P."/>
            <person name="St John F."/>
            <person name="Glasner J."/>
            <person name="Sabat G."/>
            <person name="Splinter BonDurant S."/>
            <person name="Syed K."/>
            <person name="Yadav J."/>
            <person name="Mgbeahuruike A.C."/>
            <person name="Kovalchuk A."/>
            <person name="Asiegbu F.O."/>
            <person name="Lackner G."/>
            <person name="Hoffmeister D."/>
            <person name="Rencoret J."/>
            <person name="Gutierrez A."/>
            <person name="Sun H."/>
            <person name="Lindquist E."/>
            <person name="Barry K."/>
            <person name="Riley R."/>
            <person name="Grigoriev I.V."/>
            <person name="Henrissat B."/>
            <person name="Kues U."/>
            <person name="Berka R.M."/>
            <person name="Martinez A.T."/>
            <person name="Covert S.F."/>
            <person name="Blanchette R.A."/>
            <person name="Cullen D."/>
        </authorList>
    </citation>
    <scope>NUCLEOTIDE SEQUENCE [LARGE SCALE GENOMIC DNA]</scope>
    <source>
        <strain evidence="1 2">11061_1 CR5-6</strain>
    </source>
</reference>
<feature type="non-terminal residue" evidence="1">
    <location>
        <position position="147"/>
    </location>
</feature>
<evidence type="ECO:0000313" key="1">
    <source>
        <dbReference type="EMBL" id="KIP08438.1"/>
    </source>
</evidence>
<keyword evidence="2" id="KW-1185">Reference proteome</keyword>
<organism evidence="1 2">
    <name type="scientific">Phlebiopsis gigantea (strain 11061_1 CR5-6)</name>
    <name type="common">White-rot fungus</name>
    <name type="synonym">Peniophora gigantea</name>
    <dbReference type="NCBI Taxonomy" id="745531"/>
    <lineage>
        <taxon>Eukaryota</taxon>
        <taxon>Fungi</taxon>
        <taxon>Dikarya</taxon>
        <taxon>Basidiomycota</taxon>
        <taxon>Agaricomycotina</taxon>
        <taxon>Agaricomycetes</taxon>
        <taxon>Polyporales</taxon>
        <taxon>Phanerochaetaceae</taxon>
        <taxon>Phlebiopsis</taxon>
    </lineage>
</organism>
<name>A0A0C3PNN0_PHLG1</name>
<gene>
    <name evidence="1" type="ORF">PHLGIDRAFT_117299</name>
</gene>